<sequence length="782" mass="83515">MRYPPLFDLSSMEHLHSLYTFNSLQRKLYRSTSTLASLPIFLLPSGAKYSAGATDAPLHAGKVAGAQREPGSNSELELTKLPVPPVPVIPLGHPPDRPRSGTASTGLGSWGALSSGAGLGGGPEAAASALASSQGAVQLSVLEQRLQDSVRCMKKRRQSSAEEPPSGDTLDSLGSSGGLGVSAGSASPAGGTVSSGAGGTAAAPAPGASLLDVADTSRGPDAHTETLFVNGVTFLCPPIHPPEMPSWSTLQDLPRVGKGGKAHPSKEGALAEAPPEADVQAEDKERMPEEVATAGEAEADGEKGREDEGEEDAPPAISYDRLMMDVTDICCGCSSASLNLRSQSNLWPEDNHTHSLMPASPMALPLALPLVFGKTGERRLSEASFNELLHYQENYGTAESLLSMLVRERRLSQACCYIFNEKVSKRLFVDVVAHHCLAHNQFAELQKVILDFDPSLRRVQEYLNVLKEFLRDRRALDLLYSYQVFTKDFVNAGLLAIQLFIASNTWDARVGHLQNAYAHLNVAYKQLFGRRRGAHADHKGEGGVVDGAAEGGTMAGAPDGALGGGTGETMVDGISGLEITESDICRSLETVKIQMAICEAMPTDMPQGMDLFGPTPSQCEVAERLLVAAHFDLAQRVIDFLDLPAVELCVRASNQIATLEARKENGSIARVVRFLESIPKVPPMEWDSLVSNVVNIWIIEKAEISSDPSAAGQLIRFIRDERCQMDAHILTGNLASALQIATRLGSLHDVLHIRARAQKVGDLELQKQISSFLAYTSPGLAS</sequence>
<feature type="region of interest" description="Disordered" evidence="1">
    <location>
        <begin position="245"/>
        <end position="316"/>
    </location>
</feature>
<accession>A0ABN9QRM0</accession>
<gene>
    <name evidence="3" type="ORF">PCOR1329_LOCUS13820</name>
</gene>
<comment type="caution">
    <text evidence="3">The sequence shown here is derived from an EMBL/GenBank/DDBJ whole genome shotgun (WGS) entry which is preliminary data.</text>
</comment>
<dbReference type="Proteomes" id="UP001189429">
    <property type="component" value="Unassembled WGS sequence"/>
</dbReference>
<feature type="compositionally biased region" description="Low complexity" evidence="1">
    <location>
        <begin position="182"/>
        <end position="203"/>
    </location>
</feature>
<feature type="region of interest" description="Disordered" evidence="1">
    <location>
        <begin position="63"/>
        <end position="85"/>
    </location>
</feature>
<dbReference type="Pfam" id="PF25569">
    <property type="entry name" value="TPR_ZFYVE26"/>
    <property type="match status" value="1"/>
</dbReference>
<dbReference type="PANTHER" id="PTHR46591">
    <property type="entry name" value="ZINC FINGER FYVE DOMAIN-CONTAINING PROTEIN 26"/>
    <property type="match status" value="1"/>
</dbReference>
<evidence type="ECO:0000256" key="1">
    <source>
        <dbReference type="SAM" id="MobiDB-lite"/>
    </source>
</evidence>
<keyword evidence="4" id="KW-1185">Reference proteome</keyword>
<reference evidence="3" key="1">
    <citation type="submission" date="2023-10" db="EMBL/GenBank/DDBJ databases">
        <authorList>
            <person name="Chen Y."/>
            <person name="Shah S."/>
            <person name="Dougan E. K."/>
            <person name="Thang M."/>
            <person name="Chan C."/>
        </authorList>
    </citation>
    <scope>NUCLEOTIDE SEQUENCE [LARGE SCALE GENOMIC DNA]</scope>
</reference>
<feature type="region of interest" description="Disordered" evidence="1">
    <location>
        <begin position="150"/>
        <end position="203"/>
    </location>
</feature>
<evidence type="ECO:0000313" key="4">
    <source>
        <dbReference type="Proteomes" id="UP001189429"/>
    </source>
</evidence>
<dbReference type="EMBL" id="CAUYUJ010004102">
    <property type="protein sequence ID" value="CAK0808131.1"/>
    <property type="molecule type" value="Genomic_DNA"/>
</dbReference>
<evidence type="ECO:0000313" key="3">
    <source>
        <dbReference type="EMBL" id="CAK0808131.1"/>
    </source>
</evidence>
<organism evidence="3 4">
    <name type="scientific">Prorocentrum cordatum</name>
    <dbReference type="NCBI Taxonomy" id="2364126"/>
    <lineage>
        <taxon>Eukaryota</taxon>
        <taxon>Sar</taxon>
        <taxon>Alveolata</taxon>
        <taxon>Dinophyceae</taxon>
        <taxon>Prorocentrales</taxon>
        <taxon>Prorocentraceae</taxon>
        <taxon>Prorocentrum</taxon>
    </lineage>
</organism>
<feature type="domain" description="ZFYVE26-like TPR repeats" evidence="2">
    <location>
        <begin position="645"/>
        <end position="773"/>
    </location>
</feature>
<dbReference type="InterPro" id="IPR028730">
    <property type="entry name" value="ZFYVE26"/>
</dbReference>
<protein>
    <recommendedName>
        <fullName evidence="2">ZFYVE26-like TPR repeats domain-containing protein</fullName>
    </recommendedName>
</protein>
<proteinExistence type="predicted"/>
<name>A0ABN9QRM0_9DINO</name>
<dbReference type="PANTHER" id="PTHR46591:SF1">
    <property type="entry name" value="ZINC FINGER FYVE DOMAIN-CONTAINING PROTEIN 26"/>
    <property type="match status" value="1"/>
</dbReference>
<dbReference type="InterPro" id="IPR057946">
    <property type="entry name" value="TPR_ZFYVE26"/>
</dbReference>
<evidence type="ECO:0000259" key="2">
    <source>
        <dbReference type="Pfam" id="PF25569"/>
    </source>
</evidence>